<evidence type="ECO:0000259" key="6">
    <source>
        <dbReference type="Pfam" id="PF25917"/>
    </source>
</evidence>
<keyword evidence="3" id="KW-0175">Coiled coil</keyword>
<dbReference type="Pfam" id="PF25967">
    <property type="entry name" value="RND-MFP_C"/>
    <property type="match status" value="1"/>
</dbReference>
<feature type="domain" description="Multidrug resistance protein MdtA-like alpha-helical hairpin" evidence="5">
    <location>
        <begin position="128"/>
        <end position="197"/>
    </location>
</feature>
<dbReference type="Gene3D" id="2.40.30.170">
    <property type="match status" value="1"/>
</dbReference>
<dbReference type="GO" id="GO:0046677">
    <property type="term" value="P:response to antibiotic"/>
    <property type="evidence" value="ECO:0007669"/>
    <property type="project" value="TreeGrafter"/>
</dbReference>
<feature type="compositionally biased region" description="Low complexity" evidence="4">
    <location>
        <begin position="479"/>
        <end position="490"/>
    </location>
</feature>
<organism evidence="9 10">
    <name type="scientific">Jiella endophytica</name>
    <dbReference type="NCBI Taxonomy" id="2558362"/>
    <lineage>
        <taxon>Bacteria</taxon>
        <taxon>Pseudomonadati</taxon>
        <taxon>Pseudomonadota</taxon>
        <taxon>Alphaproteobacteria</taxon>
        <taxon>Hyphomicrobiales</taxon>
        <taxon>Aurantimonadaceae</taxon>
        <taxon>Jiella</taxon>
    </lineage>
</organism>
<dbReference type="RefSeq" id="WP_134762759.1">
    <property type="nucleotide sequence ID" value="NZ_SOZD01000004.1"/>
</dbReference>
<dbReference type="InterPro" id="IPR006143">
    <property type="entry name" value="RND_pump_MFP"/>
</dbReference>
<comment type="caution">
    <text evidence="9">The sequence shown here is derived from an EMBL/GenBank/DDBJ whole genome shotgun (WGS) entry which is preliminary data.</text>
</comment>
<name>A0A4Y8RI16_9HYPH</name>
<dbReference type="Pfam" id="PF25917">
    <property type="entry name" value="BSH_RND"/>
    <property type="match status" value="1"/>
</dbReference>
<dbReference type="GO" id="GO:0005886">
    <property type="term" value="C:plasma membrane"/>
    <property type="evidence" value="ECO:0007669"/>
    <property type="project" value="TreeGrafter"/>
</dbReference>
<feature type="compositionally biased region" description="Low complexity" evidence="4">
    <location>
        <begin position="426"/>
        <end position="444"/>
    </location>
</feature>
<evidence type="ECO:0000256" key="4">
    <source>
        <dbReference type="SAM" id="MobiDB-lite"/>
    </source>
</evidence>
<dbReference type="InterPro" id="IPR058626">
    <property type="entry name" value="MdtA-like_b-barrel"/>
</dbReference>
<dbReference type="PANTHER" id="PTHR30158:SF3">
    <property type="entry name" value="MULTIDRUG EFFLUX PUMP SUBUNIT ACRA-RELATED"/>
    <property type="match status" value="1"/>
</dbReference>
<dbReference type="InterPro" id="IPR058624">
    <property type="entry name" value="MdtA-like_HH"/>
</dbReference>
<dbReference type="OrthoDB" id="9800613at2"/>
<proteinExistence type="inferred from homology"/>
<dbReference type="AlphaFoldDB" id="A0A4Y8RI16"/>
<dbReference type="SUPFAM" id="SSF111369">
    <property type="entry name" value="HlyD-like secretion proteins"/>
    <property type="match status" value="1"/>
</dbReference>
<dbReference type="EMBL" id="SOZD01000004">
    <property type="protein sequence ID" value="TFF21875.1"/>
    <property type="molecule type" value="Genomic_DNA"/>
</dbReference>
<feature type="coiled-coil region" evidence="3">
    <location>
        <begin position="128"/>
        <end position="193"/>
    </location>
</feature>
<dbReference type="Proteomes" id="UP000298179">
    <property type="component" value="Unassembled WGS sequence"/>
</dbReference>
<protein>
    <submittedName>
        <fullName evidence="9">Efflux RND transporter periplasmic adaptor subunit</fullName>
    </submittedName>
</protein>
<dbReference type="Gene3D" id="2.40.50.100">
    <property type="match status" value="1"/>
</dbReference>
<dbReference type="PANTHER" id="PTHR30158">
    <property type="entry name" value="ACRA/E-RELATED COMPONENT OF DRUG EFFLUX TRANSPORTER"/>
    <property type="match status" value="1"/>
</dbReference>
<dbReference type="Gene3D" id="1.10.287.470">
    <property type="entry name" value="Helix hairpin bin"/>
    <property type="match status" value="1"/>
</dbReference>
<comment type="subcellular location">
    <subcellularLocation>
        <location evidence="1">Cell envelope</location>
    </subcellularLocation>
</comment>
<dbReference type="Gene3D" id="2.40.420.20">
    <property type="match status" value="1"/>
</dbReference>
<dbReference type="NCBIfam" id="TIGR01730">
    <property type="entry name" value="RND_mfp"/>
    <property type="match status" value="1"/>
</dbReference>
<dbReference type="Pfam" id="PF25876">
    <property type="entry name" value="HH_MFP_RND"/>
    <property type="match status" value="1"/>
</dbReference>
<feature type="domain" description="Multidrug resistance protein MdtA-like beta-barrel" evidence="7">
    <location>
        <begin position="234"/>
        <end position="326"/>
    </location>
</feature>
<dbReference type="GO" id="GO:0022857">
    <property type="term" value="F:transmembrane transporter activity"/>
    <property type="evidence" value="ECO:0007669"/>
    <property type="project" value="InterPro"/>
</dbReference>
<keyword evidence="10" id="KW-1185">Reference proteome</keyword>
<accession>A0A4Y8RI16</accession>
<evidence type="ECO:0000313" key="9">
    <source>
        <dbReference type="EMBL" id="TFF21875.1"/>
    </source>
</evidence>
<sequence length="490" mass="49985">MTRSDIGSGACKLARSLGRPVIAAGLVLCLAAASACSDSGSGESGKSGAGAAGAGGGQQASKVGIITVEPKPVTITANVAGRVVAFQTAQVRPQVGGLITERLFDEGAKVEKGDVLYKLDDRSYQAQVDSAEATLQKNEAALASAKLQYERYQNLTASNVVSQSDRDDALSTYRQAQADVAVANAELETAKLNLDYTSIKAPIAGRVGTDPADPGNLVTADQTDALATIRQIDPVYVDFTESSGNLLKFRDQIKRGGVKALVGPDDAGKAKVKIRFADGSTYPIAGTIDAADQFVSETTSSFTVRTRFSNPENALLPGMYVRGTITLAIADEGILLPQMAVSRNGDGQPTAMFVKTDGTVETRVLEVSTDIGTNWLVTKGARAGDRLVVDGTMKVRDGAKVEVVPVRIDENGRIQPANDKGEAKPSAAGGQSADAGSGPDAAANGDDDSAAKPAAGAGKASSGMEAKAAEAGEGGKSGADGSASAAGSAE</sequence>
<evidence type="ECO:0000256" key="3">
    <source>
        <dbReference type="SAM" id="Coils"/>
    </source>
</evidence>
<evidence type="ECO:0000259" key="8">
    <source>
        <dbReference type="Pfam" id="PF25967"/>
    </source>
</evidence>
<feature type="compositionally biased region" description="Low complexity" evidence="4">
    <location>
        <begin position="451"/>
        <end position="471"/>
    </location>
</feature>
<feature type="region of interest" description="Disordered" evidence="4">
    <location>
        <begin position="410"/>
        <end position="490"/>
    </location>
</feature>
<evidence type="ECO:0000256" key="2">
    <source>
        <dbReference type="ARBA" id="ARBA00009477"/>
    </source>
</evidence>
<feature type="domain" description="Multidrug resistance protein MdtA-like C-terminal permuted SH3" evidence="8">
    <location>
        <begin position="334"/>
        <end position="392"/>
    </location>
</feature>
<dbReference type="Pfam" id="PF25944">
    <property type="entry name" value="Beta-barrel_RND"/>
    <property type="match status" value="1"/>
</dbReference>
<reference evidence="9 10" key="1">
    <citation type="submission" date="2019-03" db="EMBL/GenBank/DDBJ databases">
        <title>Jiella endophytica sp. nov., a novel endophytic bacterium isolated from root of Ficus microcarpa Linn. f.</title>
        <authorList>
            <person name="Tuo L."/>
        </authorList>
    </citation>
    <scope>NUCLEOTIDE SEQUENCE [LARGE SCALE GENOMIC DNA]</scope>
    <source>
        <strain evidence="9 10">CBS5Q-3</strain>
    </source>
</reference>
<gene>
    <name evidence="9" type="ORF">E3C22_14500</name>
</gene>
<feature type="domain" description="Multidrug resistance protein MdtA-like barrel-sandwich hybrid" evidence="6">
    <location>
        <begin position="88"/>
        <end position="229"/>
    </location>
</feature>
<evidence type="ECO:0000256" key="1">
    <source>
        <dbReference type="ARBA" id="ARBA00004196"/>
    </source>
</evidence>
<evidence type="ECO:0000259" key="5">
    <source>
        <dbReference type="Pfam" id="PF25876"/>
    </source>
</evidence>
<dbReference type="InterPro" id="IPR058627">
    <property type="entry name" value="MdtA-like_C"/>
</dbReference>
<evidence type="ECO:0000259" key="7">
    <source>
        <dbReference type="Pfam" id="PF25944"/>
    </source>
</evidence>
<comment type="similarity">
    <text evidence="2">Belongs to the membrane fusion protein (MFP) (TC 8.A.1) family.</text>
</comment>
<dbReference type="InterPro" id="IPR058625">
    <property type="entry name" value="MdtA-like_BSH"/>
</dbReference>
<evidence type="ECO:0000313" key="10">
    <source>
        <dbReference type="Proteomes" id="UP000298179"/>
    </source>
</evidence>